<proteinExistence type="predicted"/>
<dbReference type="Proteomes" id="UP000193570">
    <property type="component" value="Unassembled WGS sequence"/>
</dbReference>
<protein>
    <recommendedName>
        <fullName evidence="2">BioF2-like acetyltransferase domain-containing protein</fullName>
    </recommendedName>
</protein>
<dbReference type="AlphaFoldDB" id="A0A1X6Z875"/>
<reference evidence="3 4" key="1">
    <citation type="submission" date="2017-03" db="EMBL/GenBank/DDBJ databases">
        <authorList>
            <person name="Afonso C.L."/>
            <person name="Miller P.J."/>
            <person name="Scott M.A."/>
            <person name="Spackman E."/>
            <person name="Goraichik I."/>
            <person name="Dimitrov K.M."/>
            <person name="Suarez D.L."/>
            <person name="Swayne D.E."/>
        </authorList>
    </citation>
    <scope>NUCLEOTIDE SEQUENCE [LARGE SCALE GENOMIC DNA]</scope>
    <source>
        <strain evidence="3 4">CECT 8625</strain>
    </source>
</reference>
<evidence type="ECO:0000313" key="3">
    <source>
        <dbReference type="EMBL" id="SLN42995.1"/>
    </source>
</evidence>
<gene>
    <name evidence="3" type="ORF">ROJ8625_02120</name>
</gene>
<dbReference type="InterPro" id="IPR038740">
    <property type="entry name" value="BioF2-like_GNAT_dom"/>
</dbReference>
<dbReference type="PANTHER" id="PTHR36174">
    <property type="entry name" value="LIPID II:GLYCINE GLYCYLTRANSFERASE"/>
    <property type="match status" value="1"/>
</dbReference>
<dbReference type="InterPro" id="IPR050644">
    <property type="entry name" value="PG_Glycine_Bridge_Synth"/>
</dbReference>
<dbReference type="InterPro" id="IPR016181">
    <property type="entry name" value="Acyl_CoA_acyltransferase"/>
</dbReference>
<feature type="region of interest" description="Disordered" evidence="1">
    <location>
        <begin position="283"/>
        <end position="305"/>
    </location>
</feature>
<feature type="domain" description="BioF2-like acetyltransferase" evidence="2">
    <location>
        <begin position="113"/>
        <end position="238"/>
    </location>
</feature>
<evidence type="ECO:0000259" key="2">
    <source>
        <dbReference type="Pfam" id="PF13480"/>
    </source>
</evidence>
<dbReference type="Pfam" id="PF13480">
    <property type="entry name" value="Acetyltransf_6"/>
    <property type="match status" value="1"/>
</dbReference>
<dbReference type="Gene3D" id="3.40.630.30">
    <property type="match status" value="1"/>
</dbReference>
<evidence type="ECO:0000256" key="1">
    <source>
        <dbReference type="SAM" id="MobiDB-lite"/>
    </source>
</evidence>
<dbReference type="EMBL" id="FWFK01000003">
    <property type="protein sequence ID" value="SLN42995.1"/>
    <property type="molecule type" value="Genomic_DNA"/>
</dbReference>
<organism evidence="3 4">
    <name type="scientific">Roseivivax jejudonensis</name>
    <dbReference type="NCBI Taxonomy" id="1529041"/>
    <lineage>
        <taxon>Bacteria</taxon>
        <taxon>Pseudomonadati</taxon>
        <taxon>Pseudomonadota</taxon>
        <taxon>Alphaproteobacteria</taxon>
        <taxon>Rhodobacterales</taxon>
        <taxon>Roseobacteraceae</taxon>
        <taxon>Roseivivax</taxon>
    </lineage>
</organism>
<dbReference type="PANTHER" id="PTHR36174:SF1">
    <property type="entry name" value="LIPID II:GLYCINE GLYCYLTRANSFERASE"/>
    <property type="match status" value="1"/>
</dbReference>
<dbReference type="SUPFAM" id="SSF55729">
    <property type="entry name" value="Acyl-CoA N-acyltransferases (Nat)"/>
    <property type="match status" value="1"/>
</dbReference>
<accession>A0A1X6Z875</accession>
<keyword evidence="4" id="KW-1185">Reference proteome</keyword>
<evidence type="ECO:0000313" key="4">
    <source>
        <dbReference type="Proteomes" id="UP000193570"/>
    </source>
</evidence>
<name>A0A1X6Z875_9RHOB</name>
<sequence length="305" mass="32802">MVGTFQQSEEFFAAAREMGWPVQRSRAACGTAWTETVRRVPALGRLRLVSGAPAPGPWLDAAQTRPGTLLVNADAAAGWRQAGFWPLLTPSVAARLTLGPEPEMRARMEQKWRNRLNAARQAEVTTRLRVFPADPSHWLLAAEAAQARARGYRGWPPALGAAWAAANPGAARLVTAMHGTETLAAALILLHGDSATWQIGVSTRAGRQRNAMNAVLWRAMRWCAGRGFARLDLGTLDSAHAPGLARFKLGTGAAACKLGGTWLHHPLSAPLARRLPARLAWPDEADTAPRGGSRGAARQCDRVSR</sequence>